<evidence type="ECO:0000256" key="4">
    <source>
        <dbReference type="SAM" id="Phobius"/>
    </source>
</evidence>
<dbReference type="InterPro" id="IPR029044">
    <property type="entry name" value="Nucleotide-diphossugar_trans"/>
</dbReference>
<feature type="transmembrane region" description="Helical" evidence="4">
    <location>
        <begin position="385"/>
        <end position="406"/>
    </location>
</feature>
<keyword evidence="4" id="KW-0812">Transmembrane</keyword>
<dbReference type="GO" id="GO:0016757">
    <property type="term" value="F:glycosyltransferase activity"/>
    <property type="evidence" value="ECO:0007669"/>
    <property type="project" value="UniProtKB-KW"/>
</dbReference>
<reference evidence="5" key="1">
    <citation type="journal article" date="2014" name="Int. J. Syst. Evol. Microbiol.">
        <title>Complete genome sequence of Corynebacterium casei LMG S-19264T (=DSM 44701T), isolated from a smear-ripened cheese.</title>
        <authorList>
            <consortium name="US DOE Joint Genome Institute (JGI-PGF)"/>
            <person name="Walter F."/>
            <person name="Albersmeier A."/>
            <person name="Kalinowski J."/>
            <person name="Ruckert C."/>
        </authorList>
    </citation>
    <scope>NUCLEOTIDE SEQUENCE</scope>
    <source>
        <strain evidence="5">CGMCC 1.12698</strain>
    </source>
</reference>
<gene>
    <name evidence="5" type="ORF">GCM10007140_15990</name>
</gene>
<accession>A0A917AR56</accession>
<feature type="transmembrane region" description="Helical" evidence="4">
    <location>
        <begin position="355"/>
        <end position="373"/>
    </location>
</feature>
<name>A0A917AR56_9BACI</name>
<keyword evidence="4" id="KW-0472">Membrane</keyword>
<organism evidence="5 6">
    <name type="scientific">Priestia taiwanensis</name>
    <dbReference type="NCBI Taxonomy" id="1347902"/>
    <lineage>
        <taxon>Bacteria</taxon>
        <taxon>Bacillati</taxon>
        <taxon>Bacillota</taxon>
        <taxon>Bacilli</taxon>
        <taxon>Bacillales</taxon>
        <taxon>Bacillaceae</taxon>
        <taxon>Priestia</taxon>
    </lineage>
</organism>
<dbReference type="Gene3D" id="3.90.550.10">
    <property type="entry name" value="Spore Coat Polysaccharide Biosynthesis Protein SpsA, Chain A"/>
    <property type="match status" value="1"/>
</dbReference>
<dbReference type="Pfam" id="PF13641">
    <property type="entry name" value="Glyco_tranf_2_3"/>
    <property type="match status" value="1"/>
</dbReference>
<comment type="caution">
    <text evidence="5">The sequence shown here is derived from an EMBL/GenBank/DDBJ whole genome shotgun (WGS) entry which is preliminary data.</text>
</comment>
<evidence type="ECO:0000313" key="6">
    <source>
        <dbReference type="Proteomes" id="UP000605259"/>
    </source>
</evidence>
<comment type="similarity">
    <text evidence="1">Belongs to the glycosyltransferase 2 family.</text>
</comment>
<evidence type="ECO:0000256" key="2">
    <source>
        <dbReference type="ARBA" id="ARBA00022676"/>
    </source>
</evidence>
<proteinExistence type="inferred from homology"/>
<dbReference type="SUPFAM" id="SSF53448">
    <property type="entry name" value="Nucleotide-diphospho-sugar transferases"/>
    <property type="match status" value="1"/>
</dbReference>
<feature type="transmembrane region" description="Helical" evidence="4">
    <location>
        <begin position="324"/>
        <end position="349"/>
    </location>
</feature>
<keyword evidence="6" id="KW-1185">Reference proteome</keyword>
<evidence type="ECO:0000256" key="1">
    <source>
        <dbReference type="ARBA" id="ARBA00006739"/>
    </source>
</evidence>
<keyword evidence="2 5" id="KW-0328">Glycosyltransferase</keyword>
<protein>
    <submittedName>
        <fullName evidence="5">N-acetylglucosaminyltransferase</fullName>
    </submittedName>
</protein>
<reference evidence="5" key="2">
    <citation type="submission" date="2020-09" db="EMBL/GenBank/DDBJ databases">
        <authorList>
            <person name="Sun Q."/>
            <person name="Zhou Y."/>
        </authorList>
    </citation>
    <scope>NUCLEOTIDE SEQUENCE</scope>
    <source>
        <strain evidence="5">CGMCC 1.12698</strain>
    </source>
</reference>
<feature type="transmembrane region" description="Helical" evidence="4">
    <location>
        <begin position="29"/>
        <end position="54"/>
    </location>
</feature>
<dbReference type="Proteomes" id="UP000605259">
    <property type="component" value="Unassembled WGS sequence"/>
</dbReference>
<sequence length="435" mass="50434">MRTIWLVILFVLFCIGIYFVGVNTALHTFLLISSFLFILMLLYYSLLTVNGLYFRAKKKKRQPLDVYPSVDIFIPAHNEGVVIQHTLAAMVKLKYPGKLTIYLLNDNSQDNTGEIAEMFASMYKNVKHIKVPPGEPRGKSRVLNYAFSISDGDYFCVYDADNQPEEHALTMLVEEAEQVKDAAGAVGYVRTVNEEQNWLTRMISLEFQVFQLSMQSGRWLLFKTGSLTGTNMLLRRSVLEEVGGYDPYAIAEDAELTLRITQKGLYLPIVPESITWEQEPESLKVLIKQRTRWLQGNLYILEKICSDIRTFFKGKMAVHSLQQVLVYMIFWAFLVISHVWFIAGLFGFLQISHTLPLLFMWYVAYFVYTAQLFSAQMIERTTTPLNVFIAFIMYFTYAQLFTYLFVRSLILYVRAKRKNQTIGWDKTTRFSQKKP</sequence>
<dbReference type="PANTHER" id="PTHR43630">
    <property type="entry name" value="POLY-BETA-1,6-N-ACETYL-D-GLUCOSAMINE SYNTHASE"/>
    <property type="match status" value="1"/>
</dbReference>
<evidence type="ECO:0000313" key="5">
    <source>
        <dbReference type="EMBL" id="GGE66620.1"/>
    </source>
</evidence>
<keyword evidence="4" id="KW-1133">Transmembrane helix</keyword>
<dbReference type="CDD" id="cd06423">
    <property type="entry name" value="CESA_like"/>
    <property type="match status" value="1"/>
</dbReference>
<dbReference type="EMBL" id="BMFK01000001">
    <property type="protein sequence ID" value="GGE66620.1"/>
    <property type="molecule type" value="Genomic_DNA"/>
</dbReference>
<dbReference type="PANTHER" id="PTHR43630:SF1">
    <property type="entry name" value="POLY-BETA-1,6-N-ACETYL-D-GLUCOSAMINE SYNTHASE"/>
    <property type="match status" value="1"/>
</dbReference>
<keyword evidence="3" id="KW-0808">Transferase</keyword>
<dbReference type="AlphaFoldDB" id="A0A917AR56"/>
<evidence type="ECO:0000256" key="3">
    <source>
        <dbReference type="ARBA" id="ARBA00022679"/>
    </source>
</evidence>
<dbReference type="RefSeq" id="WP_188387840.1">
    <property type="nucleotide sequence ID" value="NZ_BMFK01000001.1"/>
</dbReference>